<protein>
    <submittedName>
        <fullName evidence="2">Uncharacterized protein</fullName>
    </submittedName>
</protein>
<gene>
    <name evidence="2" type="ORF">WN944_022603</name>
</gene>
<evidence type="ECO:0000313" key="3">
    <source>
        <dbReference type="Proteomes" id="UP001428341"/>
    </source>
</evidence>
<feature type="compositionally biased region" description="Basic residues" evidence="1">
    <location>
        <begin position="1"/>
        <end position="11"/>
    </location>
</feature>
<dbReference type="EMBL" id="JBCGBO010000001">
    <property type="protein sequence ID" value="KAK9229640.1"/>
    <property type="molecule type" value="Genomic_DNA"/>
</dbReference>
<reference evidence="2 3" key="1">
    <citation type="submission" date="2024-05" db="EMBL/GenBank/DDBJ databases">
        <title>Haplotype-resolved chromosome-level genome assembly of Huyou (Citrus changshanensis).</title>
        <authorList>
            <person name="Miao C."/>
            <person name="Chen W."/>
            <person name="Wu Y."/>
            <person name="Wang L."/>
            <person name="Zhao S."/>
            <person name="Grierson D."/>
            <person name="Xu C."/>
            <person name="Chen K."/>
        </authorList>
    </citation>
    <scope>NUCLEOTIDE SEQUENCE [LARGE SCALE GENOMIC DNA]</scope>
    <source>
        <strain evidence="2">01-14</strain>
        <tissue evidence="2">Leaf</tissue>
    </source>
</reference>
<accession>A0AAP0N3M9</accession>
<organism evidence="2 3">
    <name type="scientific">Citrus x changshan-huyou</name>
    <dbReference type="NCBI Taxonomy" id="2935761"/>
    <lineage>
        <taxon>Eukaryota</taxon>
        <taxon>Viridiplantae</taxon>
        <taxon>Streptophyta</taxon>
        <taxon>Embryophyta</taxon>
        <taxon>Tracheophyta</taxon>
        <taxon>Spermatophyta</taxon>
        <taxon>Magnoliopsida</taxon>
        <taxon>eudicotyledons</taxon>
        <taxon>Gunneridae</taxon>
        <taxon>Pentapetalae</taxon>
        <taxon>rosids</taxon>
        <taxon>malvids</taxon>
        <taxon>Sapindales</taxon>
        <taxon>Rutaceae</taxon>
        <taxon>Aurantioideae</taxon>
        <taxon>Citrus</taxon>
    </lineage>
</organism>
<dbReference type="AlphaFoldDB" id="A0AAP0N3M9"/>
<name>A0AAP0N3M9_9ROSI</name>
<keyword evidence="3" id="KW-1185">Reference proteome</keyword>
<feature type="region of interest" description="Disordered" evidence="1">
    <location>
        <begin position="1"/>
        <end position="66"/>
    </location>
</feature>
<comment type="caution">
    <text evidence="2">The sequence shown here is derived from an EMBL/GenBank/DDBJ whole genome shotgun (WGS) entry which is preliminary data.</text>
</comment>
<feature type="compositionally biased region" description="Pro residues" evidence="1">
    <location>
        <begin position="57"/>
        <end position="66"/>
    </location>
</feature>
<feature type="compositionally biased region" description="Basic and acidic residues" evidence="1">
    <location>
        <begin position="12"/>
        <end position="25"/>
    </location>
</feature>
<dbReference type="Proteomes" id="UP001428341">
    <property type="component" value="Unassembled WGS sequence"/>
</dbReference>
<proteinExistence type="predicted"/>
<sequence length="66" mass="7932">MRHHGHQRRRLKEFLGNDQRRHKDGLISAVGNDQRRQKDGLMFFVDNDQRRHKHIPVPRPTFSLPP</sequence>
<evidence type="ECO:0000256" key="1">
    <source>
        <dbReference type="SAM" id="MobiDB-lite"/>
    </source>
</evidence>
<evidence type="ECO:0000313" key="2">
    <source>
        <dbReference type="EMBL" id="KAK9229640.1"/>
    </source>
</evidence>